<keyword evidence="2" id="KW-0378">Hydrolase</keyword>
<dbReference type="SUPFAM" id="SSF56235">
    <property type="entry name" value="N-terminal nucleophile aminohydrolases (Ntn hydrolases)"/>
    <property type="match status" value="1"/>
</dbReference>
<dbReference type="Pfam" id="PF01804">
    <property type="entry name" value="Penicil_amidase"/>
    <property type="match status" value="1"/>
</dbReference>
<dbReference type="KEGG" id="whr:OG579_16220"/>
<evidence type="ECO:0000256" key="5">
    <source>
        <dbReference type="PIRSR" id="PIRSR001227-2"/>
    </source>
</evidence>
<dbReference type="InterPro" id="IPR043146">
    <property type="entry name" value="Penicillin_amidase_N_B-knob"/>
</dbReference>
<evidence type="ECO:0000256" key="3">
    <source>
        <dbReference type="ARBA" id="ARBA00023145"/>
    </source>
</evidence>
<evidence type="ECO:0000256" key="1">
    <source>
        <dbReference type="ARBA" id="ARBA00006586"/>
    </source>
</evidence>
<dbReference type="Gene3D" id="1.10.439.10">
    <property type="entry name" value="Penicillin Amidohydrolase, domain 1"/>
    <property type="match status" value="1"/>
</dbReference>
<dbReference type="GO" id="GO:0017000">
    <property type="term" value="P:antibiotic biosynthetic process"/>
    <property type="evidence" value="ECO:0007669"/>
    <property type="project" value="InterPro"/>
</dbReference>
<dbReference type="InterPro" id="IPR029055">
    <property type="entry name" value="Ntn_hydrolases_N"/>
</dbReference>
<sequence>MTAPCDAQGVEILRDAWGIPHIRADSARGALYGQGRACGMDRAWQIEFLRLRSEGRTAEVFGADAIGWDEFARRAGIDRAARTILARSSVRTRELFGAYVDGVNSTLGTAEALELTELDHRPLPWRPWTPIAVFITHNILFGRFLTKLWRVHACTHLGADALRLFDFESPAAPDPDDPFDPPLPDAAFVETVLAEFAAGAIGTEPPGPTPLSDAISGSNAWGIAAARSASGTPQIAGDPHRFLELPGIYLQTHLASPEFDVVGFAFAGVPGVPHFAHAGPVAWGITNAMGDHQDVYIEHLSRRDGSVTARGPHGDVAVTTWTESITVRDAEPVPVEIIETTHGSVIVGGPDAPIALSLRTPILHHDNTTADPFIDLLFATSIAGVERALRDWVEPVNRVVIGDTSGRLVAHLVGAMPERTPENYWLPVPAWTDRHRWTGMRTTSVHDGAESPDVTSFSVIANQRMTTATLQPVTTECVRADRADRIAALLEAKAHHSVADAERIHRDDVLDARDIVLRLLDEIDGLDERARRLVARLDGWDRSMAVESTQAYVFAEIRAHLVRGLIRSPALQPLATRHVFPAVFDPWFVSLPRVSAALESVIAHAGGLGAEVGAILREAVDAVASGLEHLDDIPTWGDVHVLTPIHGFDLVGATTAHPALSARLRPHPHALGGDAETVFANGSAIGFSHACSVGSAARFVWDLADRSASRWVVPLGASGDPRHPTYENQSHRWARGDLYPVVDSWDRLSTIAALGDDTTATTDHLMMEDA</sequence>
<dbReference type="InterPro" id="IPR023343">
    <property type="entry name" value="Penicillin_amidase_dom1"/>
</dbReference>
<keyword evidence="7" id="KW-1185">Reference proteome</keyword>
<dbReference type="Gene3D" id="1.10.1400.10">
    <property type="match status" value="1"/>
</dbReference>
<dbReference type="EMBL" id="CP108021">
    <property type="protein sequence ID" value="WUM19242.1"/>
    <property type="molecule type" value="Genomic_DNA"/>
</dbReference>
<dbReference type="Proteomes" id="UP001432128">
    <property type="component" value="Chromosome"/>
</dbReference>
<comment type="similarity">
    <text evidence="1">Belongs to the peptidase S45 family.</text>
</comment>
<accession>A0AAU4JZS0</accession>
<organism evidence="6 7">
    <name type="scientific">Williamsia herbipolensis</name>
    <dbReference type="NCBI Taxonomy" id="1603258"/>
    <lineage>
        <taxon>Bacteria</taxon>
        <taxon>Bacillati</taxon>
        <taxon>Actinomycetota</taxon>
        <taxon>Actinomycetes</taxon>
        <taxon>Mycobacteriales</taxon>
        <taxon>Nocardiaceae</taxon>
        <taxon>Williamsia</taxon>
    </lineage>
</organism>
<evidence type="ECO:0000313" key="7">
    <source>
        <dbReference type="Proteomes" id="UP001432128"/>
    </source>
</evidence>
<reference evidence="6 7" key="1">
    <citation type="submission" date="2022-10" db="EMBL/GenBank/DDBJ databases">
        <title>The complete genomes of actinobacterial strains from the NBC collection.</title>
        <authorList>
            <person name="Joergensen T.S."/>
            <person name="Alvarez Arevalo M."/>
            <person name="Sterndorff E.B."/>
            <person name="Faurdal D."/>
            <person name="Vuksanovic O."/>
            <person name="Mourched A.-S."/>
            <person name="Charusanti P."/>
            <person name="Shaw S."/>
            <person name="Blin K."/>
            <person name="Weber T."/>
        </authorList>
    </citation>
    <scope>NUCLEOTIDE SEQUENCE [LARGE SCALE GENOMIC DNA]</scope>
    <source>
        <strain evidence="6 7">NBC_00319</strain>
    </source>
</reference>
<dbReference type="InterPro" id="IPR002692">
    <property type="entry name" value="S45"/>
</dbReference>
<dbReference type="PANTHER" id="PTHR34218">
    <property type="entry name" value="PEPTIDASE S45 PENICILLIN AMIDASE"/>
    <property type="match status" value="1"/>
</dbReference>
<protein>
    <submittedName>
        <fullName evidence="6">Penicillin acylase family protein</fullName>
    </submittedName>
</protein>
<dbReference type="Gene3D" id="3.60.20.10">
    <property type="entry name" value="Glutamine Phosphoribosylpyrophosphate, subunit 1, domain 1"/>
    <property type="match status" value="1"/>
</dbReference>
<dbReference type="AlphaFoldDB" id="A0AAU4JZS0"/>
<dbReference type="PIRSF" id="PIRSF001227">
    <property type="entry name" value="Pen_acylase"/>
    <property type="match status" value="1"/>
</dbReference>
<evidence type="ECO:0000256" key="2">
    <source>
        <dbReference type="ARBA" id="ARBA00022801"/>
    </source>
</evidence>
<evidence type="ECO:0000313" key="6">
    <source>
        <dbReference type="EMBL" id="WUM19242.1"/>
    </source>
</evidence>
<dbReference type="RefSeq" id="WP_328856777.1">
    <property type="nucleotide sequence ID" value="NZ_CP108021.1"/>
</dbReference>
<feature type="binding site" evidence="5">
    <location>
        <position position="294"/>
    </location>
    <ligand>
        <name>Ca(2+)</name>
        <dbReference type="ChEBI" id="CHEBI:29108"/>
    </ligand>
</feature>
<dbReference type="Gene3D" id="2.30.120.10">
    <property type="match status" value="1"/>
</dbReference>
<feature type="binding site" evidence="5">
    <location>
        <position position="291"/>
    </location>
    <ligand>
        <name>Ca(2+)</name>
        <dbReference type="ChEBI" id="CHEBI:29108"/>
    </ligand>
</feature>
<gene>
    <name evidence="6" type="ORF">OG579_16220</name>
</gene>
<keyword evidence="5" id="KW-0106">Calcium</keyword>
<dbReference type="InterPro" id="IPR043147">
    <property type="entry name" value="Penicillin_amidase_A-knob"/>
</dbReference>
<keyword evidence="5" id="KW-0479">Metal-binding</keyword>
<evidence type="ECO:0000256" key="4">
    <source>
        <dbReference type="PIRSR" id="PIRSR001227-1"/>
    </source>
</evidence>
<comment type="cofactor">
    <cofactor evidence="5">
        <name>Ca(2+)</name>
        <dbReference type="ChEBI" id="CHEBI:29108"/>
    </cofactor>
    <text evidence="5">Binds 1 Ca(2+) ion per dimer.</text>
</comment>
<dbReference type="InterPro" id="IPR014395">
    <property type="entry name" value="Pen/GL7ACA/AHL_acylase"/>
</dbReference>
<dbReference type="GO" id="GO:0016811">
    <property type="term" value="F:hydrolase activity, acting on carbon-nitrogen (but not peptide) bonds, in linear amides"/>
    <property type="evidence" value="ECO:0007669"/>
    <property type="project" value="InterPro"/>
</dbReference>
<name>A0AAU4JZS0_9NOCA</name>
<dbReference type="GO" id="GO:0046872">
    <property type="term" value="F:metal ion binding"/>
    <property type="evidence" value="ECO:0007669"/>
    <property type="project" value="UniProtKB-KW"/>
</dbReference>
<feature type="active site" description="Nucleophile" evidence="4">
    <location>
        <position position="218"/>
    </location>
</feature>
<proteinExistence type="inferred from homology"/>
<dbReference type="PANTHER" id="PTHR34218:SF4">
    <property type="entry name" value="ACYL-HOMOSERINE LACTONE ACYLASE QUIP"/>
    <property type="match status" value="1"/>
</dbReference>
<keyword evidence="3" id="KW-0865">Zymogen</keyword>